<reference evidence="1" key="1">
    <citation type="submission" date="2020-12" db="EMBL/GenBank/DDBJ databases">
        <title>Enhanced detection system for hospital associated transmission using whole genome sequencing surveillance.</title>
        <authorList>
            <person name="Harrison L.H."/>
            <person name="Van Tyne D."/>
            <person name="Marsh J.W."/>
            <person name="Griffith M.P."/>
            <person name="Snyder D.J."/>
            <person name="Cooper V.S."/>
            <person name="Mustapha M."/>
        </authorList>
    </citation>
    <scope>NUCLEOTIDE SEQUENCE</scope>
    <source>
        <strain evidence="1">PSB00042</strain>
    </source>
</reference>
<sequence length="64" mass="6830">MRFDLLACIGDDATPLEAASKAVLRDAIDDIQVHPCDEGDDRVAARSLSEPMKGLLLALTGFSN</sequence>
<organism evidence="1 2">
    <name type="scientific">Pseudomonas putida</name>
    <name type="common">Arthrobacter siderocapsulatus</name>
    <dbReference type="NCBI Taxonomy" id="303"/>
    <lineage>
        <taxon>Bacteria</taxon>
        <taxon>Pseudomonadati</taxon>
        <taxon>Pseudomonadota</taxon>
        <taxon>Gammaproteobacteria</taxon>
        <taxon>Pseudomonadales</taxon>
        <taxon>Pseudomonadaceae</taxon>
        <taxon>Pseudomonas</taxon>
    </lineage>
</organism>
<proteinExistence type="predicted"/>
<dbReference type="AlphaFoldDB" id="A0A8I1EAC0"/>
<evidence type="ECO:0000313" key="2">
    <source>
        <dbReference type="Proteomes" id="UP000637061"/>
    </source>
</evidence>
<dbReference type="EMBL" id="JAEHTE010000001">
    <property type="protein sequence ID" value="MBI6882764.1"/>
    <property type="molecule type" value="Genomic_DNA"/>
</dbReference>
<dbReference type="Proteomes" id="UP000637061">
    <property type="component" value="Unassembled WGS sequence"/>
</dbReference>
<dbReference type="RefSeq" id="WP_198746371.1">
    <property type="nucleotide sequence ID" value="NZ_JAEHTE010000001.1"/>
</dbReference>
<name>A0A8I1EAC0_PSEPU</name>
<accession>A0A8I1EAC0</accession>
<comment type="caution">
    <text evidence="1">The sequence shown here is derived from an EMBL/GenBank/DDBJ whole genome shotgun (WGS) entry which is preliminary data.</text>
</comment>
<protein>
    <submittedName>
        <fullName evidence="1">Uncharacterized protein</fullName>
    </submittedName>
</protein>
<gene>
    <name evidence="1" type="ORF">JEU22_02465</name>
</gene>
<evidence type="ECO:0000313" key="1">
    <source>
        <dbReference type="EMBL" id="MBI6882764.1"/>
    </source>
</evidence>